<evidence type="ECO:0000313" key="2">
    <source>
        <dbReference type="Proteomes" id="UP000095280"/>
    </source>
</evidence>
<dbReference type="AlphaFoldDB" id="A0A1I8FBV9"/>
<accession>A0A1I8FBV9</accession>
<sequence length="502" mass="53547">MKQRYLAKLQSSALEHRDLGRRSSSSSEFVAPQPPPPPPPKSTASPADSPDDGLFVAPTAPSSTTLAASSSSASATSTAASVRVRHVKAAAEVAEQGEGEQQSFGRRCPLPDGWPETGRAAGATRLLSLMASAAATRSCLWQRHCPCSTRCLRDRATLLLDKAGLGLLLRLLDTPDIRPQQADRLRQRLRNLFPGRATGSADQRQAPGHGRPAQSGHSPGLALVQGGGHPASGGASDHALEAFARRFGLFWRRSGAANSLTSLCWPGSLGLGSFSALLENMSYKTTSQQNRWVALLPARCCSPDAPLLCQQKPQPPTSRASPSVRFSLLMQSEPRTMPPSPISGARLPAKNERRRGPAYDVRIGIDWDCRRSSTTTPSSISPLPVAAVLINLAERQFGRKSTASIPIARLIDRWPSCSMSGRRAGDLNSAAIRRRRRSDRRVGAGGDRSQPPHAAGERRIFTAALQPSSEHMEDSCAAYAGLLLCCCPAGHPALAALIRSPN</sequence>
<feature type="compositionally biased region" description="Low complexity" evidence="1">
    <location>
        <begin position="57"/>
        <end position="80"/>
    </location>
</feature>
<name>A0A1I8FBV9_9PLAT</name>
<keyword evidence="2" id="KW-1185">Reference proteome</keyword>
<feature type="region of interest" description="Disordered" evidence="1">
    <location>
        <begin position="1"/>
        <end position="80"/>
    </location>
</feature>
<evidence type="ECO:0000313" key="3">
    <source>
        <dbReference type="WBParaSite" id="maker-unitig_27821-snap-gene-0.2-mRNA-1"/>
    </source>
</evidence>
<feature type="compositionally biased region" description="Low complexity" evidence="1">
    <location>
        <begin position="92"/>
        <end position="102"/>
    </location>
</feature>
<feature type="compositionally biased region" description="Pro residues" evidence="1">
    <location>
        <begin position="32"/>
        <end position="41"/>
    </location>
</feature>
<proteinExistence type="predicted"/>
<feature type="region of interest" description="Disordered" evidence="1">
    <location>
        <begin position="333"/>
        <end position="354"/>
    </location>
</feature>
<feature type="region of interest" description="Disordered" evidence="1">
    <location>
        <begin position="92"/>
        <end position="112"/>
    </location>
</feature>
<protein>
    <submittedName>
        <fullName evidence="3">Protein kinase domain-containing protein</fullName>
    </submittedName>
</protein>
<evidence type="ECO:0000256" key="1">
    <source>
        <dbReference type="SAM" id="MobiDB-lite"/>
    </source>
</evidence>
<dbReference type="Proteomes" id="UP000095280">
    <property type="component" value="Unplaced"/>
</dbReference>
<organism evidence="2 3">
    <name type="scientific">Macrostomum lignano</name>
    <dbReference type="NCBI Taxonomy" id="282301"/>
    <lineage>
        <taxon>Eukaryota</taxon>
        <taxon>Metazoa</taxon>
        <taxon>Spiralia</taxon>
        <taxon>Lophotrochozoa</taxon>
        <taxon>Platyhelminthes</taxon>
        <taxon>Rhabditophora</taxon>
        <taxon>Macrostomorpha</taxon>
        <taxon>Macrostomida</taxon>
        <taxon>Macrostomidae</taxon>
        <taxon>Macrostomum</taxon>
    </lineage>
</organism>
<dbReference type="WBParaSite" id="maker-unitig_27821-snap-gene-0.2-mRNA-1">
    <property type="protein sequence ID" value="maker-unitig_27821-snap-gene-0.2-mRNA-1"/>
    <property type="gene ID" value="maker-unitig_27821-snap-gene-0.2"/>
</dbReference>
<reference evidence="3" key="1">
    <citation type="submission" date="2016-11" db="UniProtKB">
        <authorList>
            <consortium name="WormBaseParasite"/>
        </authorList>
    </citation>
    <scope>IDENTIFICATION</scope>
</reference>
<feature type="region of interest" description="Disordered" evidence="1">
    <location>
        <begin position="194"/>
        <end position="235"/>
    </location>
</feature>
<feature type="region of interest" description="Disordered" evidence="1">
    <location>
        <begin position="420"/>
        <end position="458"/>
    </location>
</feature>